<dbReference type="PROSITE" id="PS01186">
    <property type="entry name" value="EGF_2"/>
    <property type="match status" value="1"/>
</dbReference>
<dbReference type="CDD" id="cd00157">
    <property type="entry name" value="Rho"/>
    <property type="match status" value="1"/>
</dbReference>
<dbReference type="PROSITE" id="PS00022">
    <property type="entry name" value="EGF_1"/>
    <property type="match status" value="1"/>
</dbReference>
<keyword evidence="7" id="KW-1133">Transmembrane helix</keyword>
<evidence type="ECO:0000259" key="8">
    <source>
        <dbReference type="PROSITE" id="PS50026"/>
    </source>
</evidence>
<dbReference type="SUPFAM" id="SSF53300">
    <property type="entry name" value="vWA-like"/>
    <property type="match status" value="1"/>
</dbReference>
<keyword evidence="6" id="KW-0245">EGF-like domain</keyword>
<evidence type="ECO:0000256" key="4">
    <source>
        <dbReference type="ARBA" id="ARBA00061597"/>
    </source>
</evidence>
<dbReference type="InterPro" id="IPR001806">
    <property type="entry name" value="Small_GTPase"/>
</dbReference>
<evidence type="ECO:0000256" key="7">
    <source>
        <dbReference type="SAM" id="Phobius"/>
    </source>
</evidence>
<dbReference type="InterPro" id="IPR000742">
    <property type="entry name" value="EGF"/>
</dbReference>
<dbReference type="Gene3D" id="3.40.50.300">
    <property type="entry name" value="P-loop containing nucleotide triphosphate hydrolases"/>
    <property type="match status" value="1"/>
</dbReference>
<evidence type="ECO:0000256" key="2">
    <source>
        <dbReference type="ARBA" id="ARBA00022741"/>
    </source>
</evidence>
<comment type="caution">
    <text evidence="9">The sequence shown here is derived from an EMBL/GenBank/DDBJ whole genome shotgun (WGS) entry which is preliminary data.</text>
</comment>
<dbReference type="FunFam" id="3.40.50.300:FF:001179">
    <property type="entry name" value="Rho family GTPase"/>
    <property type="match status" value="1"/>
</dbReference>
<protein>
    <recommendedName>
        <fullName evidence="8">EGF-like domain-containing protein</fullName>
    </recommendedName>
</protein>
<dbReference type="PROSITE" id="PS01248">
    <property type="entry name" value="EGF_LAM_1"/>
    <property type="match status" value="1"/>
</dbReference>
<dbReference type="PROSITE" id="PS51420">
    <property type="entry name" value="RHO"/>
    <property type="match status" value="1"/>
</dbReference>
<dbReference type="NCBIfam" id="TIGR00231">
    <property type="entry name" value="small_GTP"/>
    <property type="match status" value="1"/>
</dbReference>
<sequence>MQALKIVVVGDGAVGKTSMLISYTTNGIPNDYNPTIFDNYSALVMSKEFKVPYNLGLWDTAGQEEYDRLRHLSYPHTDVFIVCFSAINPNSYNNVFEKWYPEINHYAPGVPIVLCATQIDLRTNTTILNRLSQKKLVPVTTEQGEIMSKKINAAAYCECSALTQKGLHEVFETVIRTHNRPVDKKKKKQRTCNIIYATLSWHGTDDYLTYVITLKASFRYSYFAENGIDASIGKTFEHGKIIFDVGNIWYYYYETVYFTTTSINYELDYMTCEFVLTTEFLETGIFDTYWHNGNRIQSLKNNANGLWNINTNITVSSSRTNIYSPVTSLLPIVDIQFGKVNEFQVISSDYDGDPGALNYRLSSGALMSGDSSAPARQPPGFSIGLKGLVSYNPTQIGLWCAQVFITDLKSKTFIVVDFILNVTNAVVTTNLPPAFQIPPTPALGSNIEFEARKENVITLIGYSPQSNFFVNVFLGDIPIGMTLSSQAGTNPASRIAKWTPTVNDVGAYVVSATVVDSKGIALPYGSHTFIITVKQPECGQGTLVCANNVCKCQCDSGWNGTKCDSCLPNTYGPNCLPLPPCIHGTPNSGTFGDGKCICQPGWSGPSCNESVSQRCVPTNPSSIILSSNSSNLIRPNVVQAYMVPSSPLSIPLLVQTNVPINLLFLVDVTCPSTLMTRYQQIKTYYQNFKDTINNDNLLIGLGTFSDSPSLSNPFTMVSTFKNDISIEINNLALMSGSPTAGAIFTSLASAIKLSPWQNGAIRVVIMITDNTLVASASDIKIAKDQILESNVLFGFVPIDTSSTSIDGIISDLGFGRCYPWTLNVPYFTAYSILFNQLLSDRIIRVKSDSAGLVVSPPTSGANINSFTSIISIDSNNNPLSNVTYQVIGYDVQTIFTTINHPPTTSPSSISVLEDSGSYDFSIKANDQDLNILTVQFPSLPTLGLISYSNINIDPASQYLITNALRFTPTPNSFGNEIITFIISDGCLSVSANLSITVISTNDPPTCQDIFITTDQNTAKTFTVSGLDYDQDSLFISFSSLTSLSNTGVLKDGDDISLVEGQKYISPMQLTFTPLLSGNGNVSIPFIVYDGSTSSQCTLIVGVSRVNVAPIIQIVSPQTTIPTVAKNISFTVADPDINELLSVDITDFNSGGGTFYNSQMELIGTPPFNLGSYAVSLSSSKSDYIVYVAPSTQETGVYFTISVTDKSGASVSKTVNINIVGERPNSPPVPTPVGPFTFEQDTESPIFILNGTDVNLPFDEILTVAIVSNPIFGTLLLQNNTEPPSSGQAPFSIKYKPNSGFYGSDSFDFNVIDSLGVYGDFAFTVTFTVTHVNHYPSGSVPDIYVNQYSNITEMDIVASDIDNDLITLTVIGFPKYGQLLQTDLVPITNENNIVTDSNYNIKYSVDPSITFDFNSTYTINICDNYESNPLCIEKTGTIFYKFINSPPVSYDVKFSTNQATQVVILLNGTDAQDGVNLNALISSLPKHGSIYTPDGTLITSTETLVPMKLLYTPNPTESDRDTPFGLGPLETMMYQLVDSHGLTSEVSKIEVHVIAVIPPEYTGSTNLTTNEDTPLIIPINNIPGGDGKTSLSISSFTGRGQLFIVSSDKDESKLISQYPFNSTKSSNQYTLKYVPLKDDFGDDIAQIHLLLYSKHSSPLYTIHLSVSPINDPPVFIPLKYFNGNLSFALNNIIDVTSNTSAIVVWDATDIDSPKSSLYSRAVSIPNRGKLYLYDSHQPGFIGEQVILGTVINASAIDGLFRVVYKPVLGTSGKGYSFFSLTILDEYHVSEPYPISVDVSSVNLPPIIFTNSSYFEIDQSNAFSITGVSIDDPDSKENNISLTISIVNSLGETFTPESSEVLTLYDFYQKSCSFITNNTLVIQCLSTKHQLNHFLNNIYCQLNTPGNYSMVVLVDDLGYNAPSIKRNSSRLTDTKSIAIVVNQTIRSPSKNYGPLIGGLVAAGAVVAALVAFGIYRLLKKKAPPTDAFFGDAPGFDSNVSSNPLYKPSMKSQNPLYEEITA</sequence>
<comment type="caution">
    <text evidence="6">Lacks conserved residue(s) required for the propagation of feature annotation.</text>
</comment>
<dbReference type="Gene3D" id="3.40.50.410">
    <property type="entry name" value="von Willebrand factor, type A domain"/>
    <property type="match status" value="1"/>
</dbReference>
<reference evidence="9" key="1">
    <citation type="submission" date="2020-01" db="EMBL/GenBank/DDBJ databases">
        <title>Development of genomics and gene disruption for Polysphondylium violaceum indicates a role for the polyketide synthase stlB in stalk morphogenesis.</title>
        <authorList>
            <person name="Narita B."/>
            <person name="Kawabe Y."/>
            <person name="Kin K."/>
            <person name="Saito T."/>
            <person name="Gibbs R."/>
            <person name="Kuspa A."/>
            <person name="Muzny D."/>
            <person name="Queller D."/>
            <person name="Richards S."/>
            <person name="Strassman J."/>
            <person name="Sucgang R."/>
            <person name="Worley K."/>
            <person name="Schaap P."/>
        </authorList>
    </citation>
    <scope>NUCLEOTIDE SEQUENCE</scope>
    <source>
        <strain evidence="9">QSvi11</strain>
    </source>
</reference>
<keyword evidence="3" id="KW-0342">GTP-binding</keyword>
<dbReference type="InterPro" id="IPR056844">
    <property type="entry name" value="SibA-E_N"/>
</dbReference>
<dbReference type="Pfam" id="PF00071">
    <property type="entry name" value="Ras"/>
    <property type="match status" value="1"/>
</dbReference>
<dbReference type="InterPro" id="IPR027417">
    <property type="entry name" value="P-loop_NTPase"/>
</dbReference>
<comment type="subunit">
    <text evidence="5">Interacts with talA/talin.</text>
</comment>
<dbReference type="SMART" id="SM00174">
    <property type="entry name" value="RHO"/>
    <property type="match status" value="1"/>
</dbReference>
<keyword evidence="2" id="KW-0547">Nucleotide-binding</keyword>
<dbReference type="GO" id="GO:0003924">
    <property type="term" value="F:GTPase activity"/>
    <property type="evidence" value="ECO:0007669"/>
    <property type="project" value="InterPro"/>
</dbReference>
<dbReference type="GO" id="GO:0007264">
    <property type="term" value="P:small GTPase-mediated signal transduction"/>
    <property type="evidence" value="ECO:0007669"/>
    <property type="project" value="InterPro"/>
</dbReference>
<dbReference type="PRINTS" id="PR00449">
    <property type="entry name" value="RASTRNSFRMNG"/>
</dbReference>
<evidence type="ECO:0000256" key="1">
    <source>
        <dbReference type="ARBA" id="ARBA00010142"/>
    </source>
</evidence>
<dbReference type="Pfam" id="PF24619">
    <property type="entry name" value="Ig_SibA"/>
    <property type="match status" value="1"/>
</dbReference>
<dbReference type="InterPro" id="IPR003578">
    <property type="entry name" value="Small_GTPase_Rho"/>
</dbReference>
<dbReference type="PROSITE" id="PS51421">
    <property type="entry name" value="RAS"/>
    <property type="match status" value="1"/>
</dbReference>
<dbReference type="Pfam" id="PF17963">
    <property type="entry name" value="Big_9"/>
    <property type="match status" value="1"/>
</dbReference>
<comment type="similarity">
    <text evidence="4">Belongs to the SIB family.</text>
</comment>
<dbReference type="OrthoDB" id="286301at2759"/>
<evidence type="ECO:0000313" key="9">
    <source>
        <dbReference type="EMBL" id="KAF2075403.1"/>
    </source>
</evidence>
<organism evidence="9 10">
    <name type="scientific">Polysphondylium violaceum</name>
    <dbReference type="NCBI Taxonomy" id="133409"/>
    <lineage>
        <taxon>Eukaryota</taxon>
        <taxon>Amoebozoa</taxon>
        <taxon>Evosea</taxon>
        <taxon>Eumycetozoa</taxon>
        <taxon>Dictyostelia</taxon>
        <taxon>Dictyosteliales</taxon>
        <taxon>Dictyosteliaceae</taxon>
        <taxon>Polysphondylium</taxon>
    </lineage>
</organism>
<keyword evidence="10" id="KW-1185">Reference proteome</keyword>
<accession>A0A8J4V1E3</accession>
<dbReference type="PROSITE" id="PS50026">
    <property type="entry name" value="EGF_3"/>
    <property type="match status" value="1"/>
</dbReference>
<dbReference type="InterPro" id="IPR056851">
    <property type="entry name" value="Ig_SibA-E"/>
</dbReference>
<dbReference type="Pfam" id="PF24907">
    <property type="entry name" value="SIBA-E_N"/>
    <property type="match status" value="1"/>
</dbReference>
<dbReference type="InterPro" id="IPR036465">
    <property type="entry name" value="vWFA_dom_sf"/>
</dbReference>
<gene>
    <name evidence="9" type="ORF">CYY_003282</name>
</gene>
<dbReference type="SUPFAM" id="SSF52540">
    <property type="entry name" value="P-loop containing nucleoside triphosphate hydrolases"/>
    <property type="match status" value="1"/>
</dbReference>
<feature type="domain" description="EGF-like" evidence="8">
    <location>
        <begin position="571"/>
        <end position="608"/>
    </location>
</feature>
<dbReference type="InterPro" id="IPR002049">
    <property type="entry name" value="LE_dom"/>
</dbReference>
<feature type="transmembrane region" description="Helical" evidence="7">
    <location>
        <begin position="1950"/>
        <end position="1973"/>
    </location>
</feature>
<dbReference type="Proteomes" id="UP000695562">
    <property type="component" value="Unassembled WGS sequence"/>
</dbReference>
<keyword evidence="7" id="KW-0812">Transmembrane</keyword>
<evidence type="ECO:0000256" key="5">
    <source>
        <dbReference type="ARBA" id="ARBA00064229"/>
    </source>
</evidence>
<dbReference type="Gene3D" id="2.60.40.3440">
    <property type="match status" value="1"/>
</dbReference>
<dbReference type="InterPro" id="IPR056847">
    <property type="entry name" value="Ig_SibA-E_2nd"/>
</dbReference>
<evidence type="ECO:0000256" key="6">
    <source>
        <dbReference type="PROSITE-ProRule" id="PRU00076"/>
    </source>
</evidence>
<proteinExistence type="inferred from homology"/>
<dbReference type="GO" id="GO:0005525">
    <property type="term" value="F:GTP binding"/>
    <property type="evidence" value="ECO:0007669"/>
    <property type="project" value="UniProtKB-KW"/>
</dbReference>
<evidence type="ECO:0000256" key="3">
    <source>
        <dbReference type="ARBA" id="ARBA00023134"/>
    </source>
</evidence>
<feature type="disulfide bond" evidence="6">
    <location>
        <begin position="598"/>
        <end position="607"/>
    </location>
</feature>
<keyword evidence="6" id="KW-1015">Disulfide bond</keyword>
<dbReference type="CDD" id="cd00198">
    <property type="entry name" value="vWFA"/>
    <property type="match status" value="1"/>
</dbReference>
<dbReference type="Pfam" id="PF24908">
    <property type="entry name" value="Ig_SIBA-E_2nd"/>
    <property type="match status" value="1"/>
</dbReference>
<dbReference type="PANTHER" id="PTHR24072">
    <property type="entry name" value="RHO FAMILY GTPASE"/>
    <property type="match status" value="1"/>
</dbReference>
<comment type="similarity">
    <text evidence="1">Belongs to the small GTPase superfamily. Rho family.</text>
</comment>
<dbReference type="SMART" id="SM00175">
    <property type="entry name" value="RAB"/>
    <property type="match status" value="1"/>
</dbReference>
<dbReference type="InterPro" id="IPR005225">
    <property type="entry name" value="Small_GTP-bd"/>
</dbReference>
<dbReference type="PROSITE" id="PS51419">
    <property type="entry name" value="RAB"/>
    <property type="match status" value="1"/>
</dbReference>
<dbReference type="SMART" id="SM00173">
    <property type="entry name" value="RAS"/>
    <property type="match status" value="1"/>
</dbReference>
<dbReference type="Gene3D" id="2.170.300.10">
    <property type="entry name" value="Tie2 ligand-binding domain superfamily"/>
    <property type="match status" value="1"/>
</dbReference>
<evidence type="ECO:0000313" key="10">
    <source>
        <dbReference type="Proteomes" id="UP000695562"/>
    </source>
</evidence>
<name>A0A8J4V1E3_9MYCE</name>
<keyword evidence="7" id="KW-0472">Membrane</keyword>
<dbReference type="EMBL" id="AJWJ01000101">
    <property type="protein sequence ID" value="KAF2075403.1"/>
    <property type="molecule type" value="Genomic_DNA"/>
</dbReference>